<dbReference type="GO" id="GO:0003677">
    <property type="term" value="F:DNA binding"/>
    <property type="evidence" value="ECO:0007669"/>
    <property type="project" value="InterPro"/>
</dbReference>
<protein>
    <submittedName>
        <fullName evidence="2">Phage antirepressor KilAC domain-containing protein</fullName>
    </submittedName>
</protein>
<dbReference type="EMBL" id="DAEQIJ010000027">
    <property type="protein sequence ID" value="HBH2621788.1"/>
    <property type="molecule type" value="Genomic_DNA"/>
</dbReference>
<evidence type="ECO:0000313" key="2">
    <source>
        <dbReference type="EMBL" id="HBH2621788.1"/>
    </source>
</evidence>
<feature type="domain" description="Antirepressor protein C-terminal" evidence="1">
    <location>
        <begin position="145"/>
        <end position="254"/>
    </location>
</feature>
<evidence type="ECO:0000259" key="1">
    <source>
        <dbReference type="Pfam" id="PF03374"/>
    </source>
</evidence>
<dbReference type="Proteomes" id="UP000879542">
    <property type="component" value="Unassembled WGS sequence"/>
</dbReference>
<dbReference type="Pfam" id="PF03374">
    <property type="entry name" value="ANT"/>
    <property type="match status" value="1"/>
</dbReference>
<accession>A0A9P3YSA3</accession>
<comment type="caution">
    <text evidence="2">The sequence shown here is derived from an EMBL/GenBank/DDBJ whole genome shotgun (WGS) entry which is preliminary data.</text>
</comment>
<dbReference type="AlphaFoldDB" id="A0A9P3YSA3"/>
<organism evidence="2 3">
    <name type="scientific">Clostridioides difficile</name>
    <name type="common">Peptoclostridium difficile</name>
    <dbReference type="NCBI Taxonomy" id="1496"/>
    <lineage>
        <taxon>Bacteria</taxon>
        <taxon>Bacillati</taxon>
        <taxon>Bacillota</taxon>
        <taxon>Clostridia</taxon>
        <taxon>Peptostreptococcales</taxon>
        <taxon>Peptostreptococcaceae</taxon>
        <taxon>Clostridioides</taxon>
    </lineage>
</organism>
<gene>
    <name evidence="2" type="ORF">KRQ00_003598</name>
</gene>
<reference evidence="2" key="1">
    <citation type="journal article" date="2018" name="Genome Biol.">
        <title>SKESA: strategic k-mer extension for scrupulous assemblies.</title>
        <authorList>
            <person name="Souvorov A."/>
            <person name="Agarwala R."/>
            <person name="Lipman D.J."/>
        </authorList>
    </citation>
    <scope>NUCLEOTIDE SEQUENCE</scope>
    <source>
        <strain evidence="2">Clostridioides</strain>
    </source>
</reference>
<dbReference type="InterPro" id="IPR014054">
    <property type="entry name" value="Phage_regulatory_Rha"/>
</dbReference>
<evidence type="ECO:0000313" key="3">
    <source>
        <dbReference type="Proteomes" id="UP000879542"/>
    </source>
</evidence>
<reference evidence="2" key="2">
    <citation type="submission" date="2021-06" db="EMBL/GenBank/DDBJ databases">
        <authorList>
            <consortium name="NCBI Pathogen Detection Project"/>
        </authorList>
    </citation>
    <scope>NUCLEOTIDE SEQUENCE</scope>
    <source>
        <strain evidence="2">Clostridioides</strain>
    </source>
</reference>
<name>A0A9P3YSA3_CLODI</name>
<proteinExistence type="predicted"/>
<dbReference type="NCBIfam" id="TIGR02681">
    <property type="entry name" value="phage_pRha"/>
    <property type="match status" value="1"/>
</dbReference>
<dbReference type="Pfam" id="PF09669">
    <property type="entry name" value="Phage_pRha"/>
    <property type="match status" value="1"/>
</dbReference>
<sequence length="262" mass="30217">MNDLTIIKQNNQFLVESREVAELIEKKHDNLLRDIRGYKKILEDSSNLRSQDFFIESTYINTQNKIQPCYLLTKKGCDMVANKMTGEKGIIFTAIYVTKFEEMERELKEQQPKLPTTYKEALQQLLIEVEEKEQLQLENQEKDKVIQLQQPKVLFADSVASSDNSILVGELAKLLRQNGIDTGQNRLFDWLRNNGYLIKRKGEDYNTPTQKSVDLGVIETKEGTRVHPDGHTSITKTPKITGKGQIYFINKFKKNNQISMLG</sequence>
<dbReference type="RefSeq" id="WP_077719265.1">
    <property type="nucleotide sequence ID" value="NZ_BIQU01000030.1"/>
</dbReference>
<dbReference type="InterPro" id="IPR005039">
    <property type="entry name" value="Ant_C"/>
</dbReference>